<evidence type="ECO:0008006" key="4">
    <source>
        <dbReference type="Google" id="ProtNLM"/>
    </source>
</evidence>
<feature type="region of interest" description="Disordered" evidence="1">
    <location>
        <begin position="1"/>
        <end position="36"/>
    </location>
</feature>
<sequence>HIEHLQPTSRPPSQQYAFTSKREGSPARATAPLAPDPDLPHLVGCSLLRCPQTHDIKEATDSPCPTKTLHLPQQPSTAFQRLSTGSQSPLQPQTLSLHPPAISAPANMPCEIEEHAGYHNWPEQGDLRIWPCERACDYCTYQARDSSALRAHVRDVHQPANADFPMINILPGLNRPPVFDPMLHGTPPRPSREAPHPYHLSPQEVDVIVDQVEDSFEPEHSDQQQQPTDGDPQDDEYHDGPSSSAARGRRIQFTPKAAAAAEENARKRKRGGQRIPGEIFPARMPKPASRYSHPYGPSRNGGGYGAGNMADMVRVRGPRPRDPNRSAEDDEDLVSWFKSNINGMFYLGHAAGLSRREIVQSCQEIVNTWTFIDEDD</sequence>
<keyword evidence="3" id="KW-1185">Reference proteome</keyword>
<feature type="region of interest" description="Disordered" evidence="1">
    <location>
        <begin position="178"/>
        <end position="198"/>
    </location>
</feature>
<feature type="region of interest" description="Disordered" evidence="1">
    <location>
        <begin position="76"/>
        <end position="95"/>
    </location>
</feature>
<comment type="caution">
    <text evidence="2">The sequence shown here is derived from an EMBL/GenBank/DDBJ whole genome shotgun (WGS) entry which is preliminary data.</text>
</comment>
<proteinExistence type="predicted"/>
<accession>A0ABQ8GP64</accession>
<name>A0ABQ8GP64_9PEZI</name>
<organism evidence="2 3">
    <name type="scientific">Macrophomina phaseolina</name>
    <dbReference type="NCBI Taxonomy" id="35725"/>
    <lineage>
        <taxon>Eukaryota</taxon>
        <taxon>Fungi</taxon>
        <taxon>Dikarya</taxon>
        <taxon>Ascomycota</taxon>
        <taxon>Pezizomycotina</taxon>
        <taxon>Dothideomycetes</taxon>
        <taxon>Dothideomycetes incertae sedis</taxon>
        <taxon>Botryosphaeriales</taxon>
        <taxon>Botryosphaeriaceae</taxon>
        <taxon>Macrophomina</taxon>
    </lineage>
</organism>
<gene>
    <name evidence="2" type="ORF">B0J12DRAFT_299087</name>
</gene>
<feature type="region of interest" description="Disordered" evidence="1">
    <location>
        <begin position="214"/>
        <end position="330"/>
    </location>
</feature>
<evidence type="ECO:0000256" key="1">
    <source>
        <dbReference type="SAM" id="MobiDB-lite"/>
    </source>
</evidence>
<evidence type="ECO:0000313" key="3">
    <source>
        <dbReference type="Proteomes" id="UP000774617"/>
    </source>
</evidence>
<feature type="compositionally biased region" description="Polar residues" evidence="1">
    <location>
        <begin position="1"/>
        <end position="18"/>
    </location>
</feature>
<dbReference type="Proteomes" id="UP000774617">
    <property type="component" value="Unassembled WGS sequence"/>
</dbReference>
<evidence type="ECO:0000313" key="2">
    <source>
        <dbReference type="EMBL" id="KAH7061526.1"/>
    </source>
</evidence>
<reference evidence="2 3" key="1">
    <citation type="journal article" date="2021" name="Nat. Commun.">
        <title>Genetic determinants of endophytism in the Arabidopsis root mycobiome.</title>
        <authorList>
            <person name="Mesny F."/>
            <person name="Miyauchi S."/>
            <person name="Thiergart T."/>
            <person name="Pickel B."/>
            <person name="Atanasova L."/>
            <person name="Karlsson M."/>
            <person name="Huettel B."/>
            <person name="Barry K.W."/>
            <person name="Haridas S."/>
            <person name="Chen C."/>
            <person name="Bauer D."/>
            <person name="Andreopoulos W."/>
            <person name="Pangilinan J."/>
            <person name="LaButti K."/>
            <person name="Riley R."/>
            <person name="Lipzen A."/>
            <person name="Clum A."/>
            <person name="Drula E."/>
            <person name="Henrissat B."/>
            <person name="Kohler A."/>
            <person name="Grigoriev I.V."/>
            <person name="Martin F.M."/>
            <person name="Hacquard S."/>
        </authorList>
    </citation>
    <scope>NUCLEOTIDE SEQUENCE [LARGE SCALE GENOMIC DNA]</scope>
    <source>
        <strain evidence="2 3">MPI-SDFR-AT-0080</strain>
    </source>
</reference>
<feature type="non-terminal residue" evidence="2">
    <location>
        <position position="1"/>
    </location>
</feature>
<dbReference type="EMBL" id="JAGTJR010000004">
    <property type="protein sequence ID" value="KAH7061526.1"/>
    <property type="molecule type" value="Genomic_DNA"/>
</dbReference>
<protein>
    <recommendedName>
        <fullName evidence="4">C2H2-type domain-containing protein</fullName>
    </recommendedName>
</protein>